<proteinExistence type="predicted"/>
<dbReference type="AlphaFoldDB" id="A0A1R3THX9"/>
<dbReference type="GO" id="GO:0016788">
    <property type="term" value="F:hydrolase activity, acting on ester bonds"/>
    <property type="evidence" value="ECO:0007669"/>
    <property type="project" value="UniProtKB-ARBA"/>
</dbReference>
<dbReference type="SUPFAM" id="SSF52266">
    <property type="entry name" value="SGNH hydrolase"/>
    <property type="match status" value="1"/>
</dbReference>
<reference evidence="2" key="1">
    <citation type="submission" date="2016-10" db="EMBL/GenBank/DDBJ databases">
        <authorList>
            <person name="Wibberg D."/>
        </authorList>
    </citation>
    <scope>NUCLEOTIDE SEQUENCE [LARGE SCALE GENOMIC DNA]</scope>
</reference>
<dbReference type="EMBL" id="FMUE01000001">
    <property type="protein sequence ID" value="SCX02634.1"/>
    <property type="molecule type" value="Genomic_DNA"/>
</dbReference>
<organism evidence="1 2">
    <name type="scientific">Agrobacterium rosae</name>
    <dbReference type="NCBI Taxonomy" id="1972867"/>
    <lineage>
        <taxon>Bacteria</taxon>
        <taxon>Pseudomonadati</taxon>
        <taxon>Pseudomonadota</taxon>
        <taxon>Alphaproteobacteria</taxon>
        <taxon>Hyphomicrobiales</taxon>
        <taxon>Rhizobiaceae</taxon>
        <taxon>Rhizobium/Agrobacterium group</taxon>
        <taxon>Agrobacterium</taxon>
    </lineage>
</organism>
<evidence type="ECO:0008006" key="3">
    <source>
        <dbReference type="Google" id="ProtNLM"/>
    </source>
</evidence>
<protein>
    <recommendedName>
        <fullName evidence="3">SGNH hydrolase-type esterase domain-containing protein</fullName>
    </recommendedName>
</protein>
<dbReference type="Gene3D" id="3.40.50.1110">
    <property type="entry name" value="SGNH hydrolase"/>
    <property type="match status" value="1"/>
</dbReference>
<dbReference type="RefSeq" id="WP_143239263.1">
    <property type="nucleotide sequence ID" value="NZ_FMUE01000001.1"/>
</dbReference>
<sequence length="246" mass="27569">MKPVSREMLFTLGDSHSLWNFAGVEGAKIFWRGPITMHRAARDGIKTLIPKNCRPKSGDILVLSLGDIDCRAHVAKQAAAQATTTRVQVDLLCDRFEIAVATLRKHCPATLAISCILPPARVGLPVEYYPSEEDCFEDAKAIRDWMNHRLSRIAPLIDFREYFTDADGALKLCVSDTGVHIDSRNAQPVADAINKVFNTSFTTIVPSWPNVKQMAQPGYVSPLKKVRRRIKHLAMVLIRNMMSWVK</sequence>
<evidence type="ECO:0000313" key="2">
    <source>
        <dbReference type="Proteomes" id="UP000187891"/>
    </source>
</evidence>
<dbReference type="InterPro" id="IPR036514">
    <property type="entry name" value="SGNH_hydro_sf"/>
</dbReference>
<gene>
    <name evidence="1" type="ORF">DSM25559_0244</name>
</gene>
<name>A0A1R3THX9_9HYPH</name>
<evidence type="ECO:0000313" key="1">
    <source>
        <dbReference type="EMBL" id="SCX02634.1"/>
    </source>
</evidence>
<dbReference type="Proteomes" id="UP000187891">
    <property type="component" value="Unassembled WGS sequence"/>
</dbReference>
<accession>A0A1R3THX9</accession>